<comment type="similarity">
    <text evidence="1">Belongs to the ComF/GntX family.</text>
</comment>
<organism evidence="3 4">
    <name type="scientific">Candidatus Desulfatifera sulfidica</name>
    <dbReference type="NCBI Taxonomy" id="2841691"/>
    <lineage>
        <taxon>Bacteria</taxon>
        <taxon>Pseudomonadati</taxon>
        <taxon>Thermodesulfobacteriota</taxon>
        <taxon>Desulfobulbia</taxon>
        <taxon>Desulfobulbales</taxon>
        <taxon>Desulfobulbaceae</taxon>
        <taxon>Candidatus Desulfatifera</taxon>
    </lineage>
</organism>
<dbReference type="InterPro" id="IPR029057">
    <property type="entry name" value="PRTase-like"/>
</dbReference>
<dbReference type="SUPFAM" id="SSF53271">
    <property type="entry name" value="PRTase-like"/>
    <property type="match status" value="1"/>
</dbReference>
<evidence type="ECO:0000256" key="1">
    <source>
        <dbReference type="ARBA" id="ARBA00008007"/>
    </source>
</evidence>
<evidence type="ECO:0000313" key="4">
    <source>
        <dbReference type="Proteomes" id="UP000599024"/>
    </source>
</evidence>
<dbReference type="Pfam" id="PF00156">
    <property type="entry name" value="Pribosyltran"/>
    <property type="match status" value="1"/>
</dbReference>
<evidence type="ECO:0000313" key="3">
    <source>
        <dbReference type="EMBL" id="MBC8208565.1"/>
    </source>
</evidence>
<dbReference type="Proteomes" id="UP000599024">
    <property type="component" value="Unassembled WGS sequence"/>
</dbReference>
<protein>
    <submittedName>
        <fullName evidence="3">ComF family protein</fullName>
    </submittedName>
</protein>
<comment type="caution">
    <text evidence="3">The sequence shown here is derived from an EMBL/GenBank/DDBJ whole genome shotgun (WGS) entry which is preliminary data.</text>
</comment>
<sequence>MKPPFCRRCGCSLYPAAGDGHVCGACLANQPLYGRARAGFIYEEPLTALLHGLKYRADFSTLPVLAELIRPLQEQLGVNREDDRVVPVPLHRSRLMNRGFNQSLLLAALFFSGAQSLILPQTLLRVRNTAPQTSLDGMARRKNLTGAFAVSDASLIRGRRVFLVDDVFTTGTTVNECSRTLLAAGAIDVEVLTVARVARLE</sequence>
<reference evidence="3 4" key="1">
    <citation type="submission" date="2020-08" db="EMBL/GenBank/DDBJ databases">
        <title>Bridging the membrane lipid divide: bacteria of the FCB group superphylum have the potential to synthesize archaeal ether lipids.</title>
        <authorList>
            <person name="Villanueva L."/>
            <person name="Von Meijenfeldt F.A.B."/>
            <person name="Westbye A.B."/>
            <person name="Yadav S."/>
            <person name="Hopmans E.C."/>
            <person name="Dutilh B.E."/>
            <person name="Sinninghe Damste J.S."/>
        </authorList>
    </citation>
    <scope>NUCLEOTIDE SEQUENCE [LARGE SCALE GENOMIC DNA]</scope>
    <source>
        <strain evidence="3">NIOZ-UU81</strain>
    </source>
</reference>
<feature type="domain" description="Phosphoribosyltransferase" evidence="2">
    <location>
        <begin position="141"/>
        <end position="195"/>
    </location>
</feature>
<dbReference type="InterPro" id="IPR051910">
    <property type="entry name" value="ComF/GntX_DNA_util-trans"/>
</dbReference>
<dbReference type="PANTHER" id="PTHR47505:SF1">
    <property type="entry name" value="DNA UTILIZATION PROTEIN YHGH"/>
    <property type="match status" value="1"/>
</dbReference>
<accession>A0A8J6NBQ1</accession>
<gene>
    <name evidence="3" type="ORF">H8E79_05310</name>
</gene>
<dbReference type="CDD" id="cd06223">
    <property type="entry name" value="PRTases_typeI"/>
    <property type="match status" value="1"/>
</dbReference>
<dbReference type="Gene3D" id="3.40.50.2020">
    <property type="match status" value="1"/>
</dbReference>
<dbReference type="PANTHER" id="PTHR47505">
    <property type="entry name" value="DNA UTILIZATION PROTEIN YHGH"/>
    <property type="match status" value="1"/>
</dbReference>
<proteinExistence type="inferred from homology"/>
<dbReference type="EMBL" id="JACNLK010000045">
    <property type="protein sequence ID" value="MBC8208565.1"/>
    <property type="molecule type" value="Genomic_DNA"/>
</dbReference>
<dbReference type="InterPro" id="IPR000836">
    <property type="entry name" value="PRTase_dom"/>
</dbReference>
<dbReference type="AlphaFoldDB" id="A0A8J6NBQ1"/>
<name>A0A8J6NBQ1_9BACT</name>
<evidence type="ECO:0000259" key="2">
    <source>
        <dbReference type="Pfam" id="PF00156"/>
    </source>
</evidence>